<accession>A0A124HV97</accession>
<dbReference type="RefSeq" id="WP_059211309.1">
    <property type="nucleotide sequence ID" value="NZ_KQ948679.1"/>
</dbReference>
<dbReference type="EMBL" id="LMWU01000068">
    <property type="protein sequence ID" value="KUN57749.1"/>
    <property type="molecule type" value="Genomic_DNA"/>
</dbReference>
<gene>
    <name evidence="2" type="ORF">AQJ46_45875</name>
</gene>
<sequence>MGRPLPQHFVSELGTQGTGGLPHRNDVVEVRGHGDEVREEFFVTLAEGQAVRSVGRTAWWSNRPTRTTCHTPTVTGSSRVGWNILLPEL</sequence>
<evidence type="ECO:0000256" key="1">
    <source>
        <dbReference type="SAM" id="MobiDB-lite"/>
    </source>
</evidence>
<evidence type="ECO:0000313" key="3">
    <source>
        <dbReference type="Proteomes" id="UP000053669"/>
    </source>
</evidence>
<organism evidence="2 3">
    <name type="scientific">Streptomyces canus</name>
    <dbReference type="NCBI Taxonomy" id="58343"/>
    <lineage>
        <taxon>Bacteria</taxon>
        <taxon>Bacillati</taxon>
        <taxon>Actinomycetota</taxon>
        <taxon>Actinomycetes</taxon>
        <taxon>Kitasatosporales</taxon>
        <taxon>Streptomycetaceae</taxon>
        <taxon>Streptomyces</taxon>
        <taxon>Streptomyces aurantiacus group</taxon>
    </lineage>
</organism>
<reference evidence="2 3" key="1">
    <citation type="submission" date="2015-10" db="EMBL/GenBank/DDBJ databases">
        <title>Draft genome sequence of Streptomyces canus DSM 40017, type strain for the species Streptomyces canus.</title>
        <authorList>
            <person name="Ruckert C."/>
            <person name="Winkler A."/>
            <person name="Kalinowski J."/>
            <person name="Kampfer P."/>
            <person name="Glaeser S."/>
        </authorList>
    </citation>
    <scope>NUCLEOTIDE SEQUENCE [LARGE SCALE GENOMIC DNA]</scope>
    <source>
        <strain evidence="2 3">DSM 40017</strain>
    </source>
</reference>
<evidence type="ECO:0000313" key="2">
    <source>
        <dbReference type="EMBL" id="KUN57749.1"/>
    </source>
</evidence>
<dbReference type="Proteomes" id="UP000053669">
    <property type="component" value="Unassembled WGS sequence"/>
</dbReference>
<proteinExistence type="predicted"/>
<protein>
    <submittedName>
        <fullName evidence="2">Uncharacterized protein</fullName>
    </submittedName>
</protein>
<feature type="region of interest" description="Disordered" evidence="1">
    <location>
        <begin position="1"/>
        <end position="25"/>
    </location>
</feature>
<name>A0A124HV97_9ACTN</name>
<dbReference type="AlphaFoldDB" id="A0A124HV97"/>
<comment type="caution">
    <text evidence="2">The sequence shown here is derived from an EMBL/GenBank/DDBJ whole genome shotgun (WGS) entry which is preliminary data.</text>
</comment>